<protein>
    <submittedName>
        <fullName evidence="2">Uncharacterized protein</fullName>
    </submittedName>
</protein>
<keyword evidence="3" id="KW-1185">Reference proteome</keyword>
<gene>
    <name evidence="2" type="ORF">CSSPJE1EN1_LOCUS28450</name>
</gene>
<organism evidence="2 3">
    <name type="scientific">Sphagnum jensenii</name>
    <dbReference type="NCBI Taxonomy" id="128206"/>
    <lineage>
        <taxon>Eukaryota</taxon>
        <taxon>Viridiplantae</taxon>
        <taxon>Streptophyta</taxon>
        <taxon>Embryophyta</taxon>
        <taxon>Bryophyta</taxon>
        <taxon>Sphagnophytina</taxon>
        <taxon>Sphagnopsida</taxon>
        <taxon>Sphagnales</taxon>
        <taxon>Sphagnaceae</taxon>
        <taxon>Sphagnum</taxon>
    </lineage>
</organism>
<comment type="caution">
    <text evidence="2">The sequence shown here is derived from an EMBL/GenBank/DDBJ whole genome shotgun (WGS) entry which is preliminary data.</text>
</comment>
<evidence type="ECO:0000313" key="2">
    <source>
        <dbReference type="EMBL" id="CAK9253072.1"/>
    </source>
</evidence>
<proteinExistence type="predicted"/>
<name>A0ABP0VF31_9BRYO</name>
<accession>A0ABP0VF31</accession>
<feature type="region of interest" description="Disordered" evidence="1">
    <location>
        <begin position="47"/>
        <end position="67"/>
    </location>
</feature>
<reference evidence="2" key="1">
    <citation type="submission" date="2024-02" db="EMBL/GenBank/DDBJ databases">
        <authorList>
            <consortium name="ELIXIR-Norway"/>
            <consortium name="Elixir Norway"/>
        </authorList>
    </citation>
    <scope>NUCLEOTIDE SEQUENCE</scope>
</reference>
<sequence>MTEVTQGGNSVRSGFNYTLCEAVRELINATVKELPVTLYVVTSRSTVTRKSPATDSKGFMTRTPTGSDSVACRADSFIVSQRE</sequence>
<dbReference type="EMBL" id="CAXAQS010000770">
    <property type="protein sequence ID" value="CAK9253072.1"/>
    <property type="molecule type" value="Genomic_DNA"/>
</dbReference>
<evidence type="ECO:0000256" key="1">
    <source>
        <dbReference type="SAM" id="MobiDB-lite"/>
    </source>
</evidence>
<evidence type="ECO:0000313" key="3">
    <source>
        <dbReference type="Proteomes" id="UP001497444"/>
    </source>
</evidence>
<dbReference type="Proteomes" id="UP001497444">
    <property type="component" value="Unassembled WGS sequence"/>
</dbReference>